<dbReference type="RefSeq" id="WP_139456431.1">
    <property type="nucleotide sequence ID" value="NZ_VDCH01000005.1"/>
</dbReference>
<proteinExistence type="predicted"/>
<reference evidence="1 2" key="1">
    <citation type="submission" date="2019-05" db="EMBL/GenBank/DDBJ databases">
        <title>Draft Whole-Genome sequence of the green sulfur bacterium Chlorobaculum thiosulfatiphilum DSM 249.</title>
        <authorList>
            <person name="Meyer T.E."/>
            <person name="Kyndt J.A."/>
        </authorList>
    </citation>
    <scope>NUCLEOTIDE SEQUENCE [LARGE SCALE GENOMIC DNA]</scope>
    <source>
        <strain evidence="1 2">DSM 249</strain>
    </source>
</reference>
<gene>
    <name evidence="1" type="ORF">FGF66_04135</name>
</gene>
<dbReference type="OrthoDB" id="7688089at2"/>
<protein>
    <submittedName>
        <fullName evidence="1">DUF452 family protein</fullName>
    </submittedName>
</protein>
<organism evidence="1 2">
    <name type="scientific">Chlorobaculum thiosulfatiphilum</name>
    <name type="common">Chlorobium limicola f.sp. thiosulfatophilum</name>
    <dbReference type="NCBI Taxonomy" id="115852"/>
    <lineage>
        <taxon>Bacteria</taxon>
        <taxon>Pseudomonadati</taxon>
        <taxon>Chlorobiota</taxon>
        <taxon>Chlorobiia</taxon>
        <taxon>Chlorobiales</taxon>
        <taxon>Chlorobiaceae</taxon>
        <taxon>Chlorobaculum</taxon>
    </lineage>
</organism>
<dbReference type="InterPro" id="IPR029058">
    <property type="entry name" value="AB_hydrolase_fold"/>
</dbReference>
<evidence type="ECO:0000313" key="2">
    <source>
        <dbReference type="Proteomes" id="UP000308271"/>
    </source>
</evidence>
<sequence length="226" mass="25062">MKAEWIVRRGNRSLLLFFNGWGMDRRVADWLASTWPDLPDRDIAVLYDYCDLSLPGWLGEAIADSDSLYLVAWSLGVWAASNAGLARIDRAVALNGTPTPVNAERGIPPEIFRGTLESWNDENRKRFERRMTGGIPAEIAEAVRAVRSADEQQAELRSIGEAVASCPAASAASWKFSKALIGGRDLIFTPENQRRSWREAGVPAVEIAAMPHFPFTHLAGWRELLA</sequence>
<comment type="caution">
    <text evidence="1">The sequence shown here is derived from an EMBL/GenBank/DDBJ whole genome shotgun (WGS) entry which is preliminary data.</text>
</comment>
<accession>A0A5C4S8G2</accession>
<dbReference type="EMBL" id="VDCH01000005">
    <property type="protein sequence ID" value="TNJ39552.1"/>
    <property type="molecule type" value="Genomic_DNA"/>
</dbReference>
<name>A0A5C4S8G2_CHLTI</name>
<dbReference type="Proteomes" id="UP000308271">
    <property type="component" value="Unassembled WGS sequence"/>
</dbReference>
<evidence type="ECO:0000313" key="1">
    <source>
        <dbReference type="EMBL" id="TNJ39552.1"/>
    </source>
</evidence>
<dbReference type="Gene3D" id="3.40.50.1820">
    <property type="entry name" value="alpha/beta hydrolase"/>
    <property type="match status" value="1"/>
</dbReference>
<dbReference type="SUPFAM" id="SSF53474">
    <property type="entry name" value="alpha/beta-Hydrolases"/>
    <property type="match status" value="1"/>
</dbReference>
<dbReference type="AlphaFoldDB" id="A0A5C4S8G2"/>
<dbReference type="InterPro" id="IPR007398">
    <property type="entry name" value="BioG"/>
</dbReference>
<keyword evidence="2" id="KW-1185">Reference proteome</keyword>
<dbReference type="Pfam" id="PF04301">
    <property type="entry name" value="BioG"/>
    <property type="match status" value="1"/>
</dbReference>